<feature type="compositionally biased region" description="Pro residues" evidence="1">
    <location>
        <begin position="1"/>
        <end position="11"/>
    </location>
</feature>
<feature type="compositionally biased region" description="Gly residues" evidence="1">
    <location>
        <begin position="12"/>
        <end position="26"/>
    </location>
</feature>
<proteinExistence type="predicted"/>
<gene>
    <name evidence="2" type="ORF">JOD49_002510</name>
</gene>
<dbReference type="EMBL" id="JAFBBO010000001">
    <property type="protein sequence ID" value="MBM7479590.1"/>
    <property type="molecule type" value="Genomic_DNA"/>
</dbReference>
<organism evidence="2 3">
    <name type="scientific">Oerskovia jenensis</name>
    <dbReference type="NCBI Taxonomy" id="162169"/>
    <lineage>
        <taxon>Bacteria</taxon>
        <taxon>Bacillati</taxon>
        <taxon>Actinomycetota</taxon>
        <taxon>Actinomycetes</taxon>
        <taxon>Micrococcales</taxon>
        <taxon>Cellulomonadaceae</taxon>
        <taxon>Oerskovia</taxon>
    </lineage>
</organism>
<sequence length="134" mass="13750">MTPEVPAPAPGGSPGEGAQGPDGGADAGREGAPRVGGPDGGADAGREGAPRVGGPDGGADAGREGAPRRPRTERKQVLLRLDPAVHDALARWASDELRSVNAQIDMVLRRALDAEGRLPRDVRPPRRPGRPPAQ</sequence>
<name>A0ABS2LGN4_9CELL</name>
<feature type="region of interest" description="Disordered" evidence="1">
    <location>
        <begin position="1"/>
        <end position="79"/>
    </location>
</feature>
<dbReference type="Proteomes" id="UP000698059">
    <property type="component" value="Unassembled WGS sequence"/>
</dbReference>
<dbReference type="InterPro" id="IPR013321">
    <property type="entry name" value="Arc_rbn_hlx_hlx"/>
</dbReference>
<reference evidence="2 3" key="1">
    <citation type="submission" date="2021-01" db="EMBL/GenBank/DDBJ databases">
        <title>Sequencing the genomes of 1000 actinobacteria strains.</title>
        <authorList>
            <person name="Klenk H.-P."/>
        </authorList>
    </citation>
    <scope>NUCLEOTIDE SEQUENCE [LARGE SCALE GENOMIC DNA]</scope>
    <source>
        <strain evidence="2 3">DSM 46000</strain>
    </source>
</reference>
<dbReference type="SUPFAM" id="SSF47598">
    <property type="entry name" value="Ribbon-helix-helix"/>
    <property type="match status" value="1"/>
</dbReference>
<evidence type="ECO:0000313" key="3">
    <source>
        <dbReference type="Proteomes" id="UP000698059"/>
    </source>
</evidence>
<comment type="caution">
    <text evidence="2">The sequence shown here is derived from an EMBL/GenBank/DDBJ whole genome shotgun (WGS) entry which is preliminary data.</text>
</comment>
<protein>
    <recommendedName>
        <fullName evidence="4">Toxin-antitoxin system HicB family antitoxin</fullName>
    </recommendedName>
</protein>
<dbReference type="InterPro" id="IPR010985">
    <property type="entry name" value="Ribbon_hlx_hlx"/>
</dbReference>
<evidence type="ECO:0000256" key="1">
    <source>
        <dbReference type="SAM" id="MobiDB-lite"/>
    </source>
</evidence>
<accession>A0ABS2LGN4</accession>
<keyword evidence="3" id="KW-1185">Reference proteome</keyword>
<dbReference type="RefSeq" id="WP_205309125.1">
    <property type="nucleotide sequence ID" value="NZ_JAFBBO010000001.1"/>
</dbReference>
<evidence type="ECO:0000313" key="2">
    <source>
        <dbReference type="EMBL" id="MBM7479590.1"/>
    </source>
</evidence>
<dbReference type="Gene3D" id="1.10.1220.10">
    <property type="entry name" value="Met repressor-like"/>
    <property type="match status" value="1"/>
</dbReference>
<evidence type="ECO:0008006" key="4">
    <source>
        <dbReference type="Google" id="ProtNLM"/>
    </source>
</evidence>